<protein>
    <submittedName>
        <fullName evidence="2">Serine proteinase inhibitor IA-2</fullName>
    </submittedName>
</protein>
<gene>
    <name evidence="2" type="ORF">Pdw03_0697</name>
</gene>
<accession>A0A7T7BN16</accession>
<dbReference type="InterPro" id="IPR010259">
    <property type="entry name" value="S8pro/Inhibitor_I9"/>
</dbReference>
<dbReference type="EMBL" id="CP060777">
    <property type="protein sequence ID" value="QQK45799.1"/>
    <property type="molecule type" value="Genomic_DNA"/>
</dbReference>
<evidence type="ECO:0000313" key="2">
    <source>
        <dbReference type="EMBL" id="QQK45799.1"/>
    </source>
</evidence>
<sequence length="70" mass="7778">MAPKYIVTFQDSAATEKINSYTHQIHQEGGSVTNRFPDMIARGFSAFITDSVLRRLESDCCVAHITPDTS</sequence>
<proteinExistence type="predicted"/>
<dbReference type="GeneID" id="90952174"/>
<dbReference type="Proteomes" id="UP000595662">
    <property type="component" value="Chromosome 4"/>
</dbReference>
<dbReference type="Gene3D" id="3.30.70.80">
    <property type="entry name" value="Peptidase S8 propeptide/proteinase inhibitor I9"/>
    <property type="match status" value="1"/>
</dbReference>
<name>A0A7T7BN16_PENDI</name>
<dbReference type="SUPFAM" id="SSF54897">
    <property type="entry name" value="Protease propeptides/inhibitors"/>
    <property type="match status" value="1"/>
</dbReference>
<evidence type="ECO:0000313" key="3">
    <source>
        <dbReference type="Proteomes" id="UP000595662"/>
    </source>
</evidence>
<organism evidence="2 3">
    <name type="scientific">Penicillium digitatum</name>
    <name type="common">Green mold</name>
    <dbReference type="NCBI Taxonomy" id="36651"/>
    <lineage>
        <taxon>Eukaryota</taxon>
        <taxon>Fungi</taxon>
        <taxon>Dikarya</taxon>
        <taxon>Ascomycota</taxon>
        <taxon>Pezizomycotina</taxon>
        <taxon>Eurotiomycetes</taxon>
        <taxon>Eurotiomycetidae</taxon>
        <taxon>Eurotiales</taxon>
        <taxon>Aspergillaceae</taxon>
        <taxon>Penicillium</taxon>
    </lineage>
</organism>
<evidence type="ECO:0000259" key="1">
    <source>
        <dbReference type="Pfam" id="PF05922"/>
    </source>
</evidence>
<dbReference type="InterPro" id="IPR037045">
    <property type="entry name" value="S8pro/Inhibitor_I9_sf"/>
</dbReference>
<dbReference type="AlphaFoldDB" id="A0A7T7BN16"/>
<dbReference type="RefSeq" id="XP_065957418.1">
    <property type="nucleotide sequence ID" value="XM_066099691.1"/>
</dbReference>
<feature type="domain" description="Inhibitor I9" evidence="1">
    <location>
        <begin position="4"/>
        <end position="69"/>
    </location>
</feature>
<dbReference type="Pfam" id="PF05922">
    <property type="entry name" value="Inhibitor_I9"/>
    <property type="match status" value="1"/>
</dbReference>
<reference evidence="2 3" key="1">
    <citation type="submission" date="2020-08" db="EMBL/GenBank/DDBJ databases">
        <title>The completed genome sequence of the pathogenic ascomycete fungus Penicillium digitatum.</title>
        <authorList>
            <person name="Wang M."/>
        </authorList>
    </citation>
    <scope>NUCLEOTIDE SEQUENCE [LARGE SCALE GENOMIC DNA]</scope>
    <source>
        <strain evidence="2 3">PdW03</strain>
    </source>
</reference>